<keyword evidence="4" id="KW-0560">Oxidoreductase</keyword>
<comment type="subunit">
    <text evidence="1">Homotetramer.</text>
</comment>
<dbReference type="InterPro" id="IPR036396">
    <property type="entry name" value="Cyt_P450_sf"/>
</dbReference>
<name>A0A9P4M1N1_9PEZI</name>
<dbReference type="Proteomes" id="UP000799776">
    <property type="component" value="Unassembled WGS sequence"/>
</dbReference>
<dbReference type="InterPro" id="IPR010255">
    <property type="entry name" value="Haem_peroxidase_sf"/>
</dbReference>
<dbReference type="CDD" id="cd20612">
    <property type="entry name" value="CYP_LDS-like_C"/>
    <property type="match status" value="1"/>
</dbReference>
<dbReference type="SUPFAM" id="SSF48264">
    <property type="entry name" value="Cytochrome P450"/>
    <property type="match status" value="1"/>
</dbReference>
<evidence type="ECO:0008006" key="9">
    <source>
        <dbReference type="Google" id="ProtNLM"/>
    </source>
</evidence>
<dbReference type="GO" id="GO:0004601">
    <property type="term" value="F:peroxidase activity"/>
    <property type="evidence" value="ECO:0007669"/>
    <property type="project" value="InterPro"/>
</dbReference>
<dbReference type="GO" id="GO:0051213">
    <property type="term" value="F:dioxygenase activity"/>
    <property type="evidence" value="ECO:0007669"/>
    <property type="project" value="UniProtKB-KW"/>
</dbReference>
<evidence type="ECO:0000256" key="6">
    <source>
        <dbReference type="PIRSR" id="PIRSR619791-2"/>
    </source>
</evidence>
<reference evidence="7" key="1">
    <citation type="journal article" date="2020" name="Stud. Mycol.">
        <title>101 Dothideomycetes genomes: a test case for predicting lifestyles and emergence of pathogens.</title>
        <authorList>
            <person name="Haridas S."/>
            <person name="Albert R."/>
            <person name="Binder M."/>
            <person name="Bloem J."/>
            <person name="Labutti K."/>
            <person name="Salamov A."/>
            <person name="Andreopoulos B."/>
            <person name="Baker S."/>
            <person name="Barry K."/>
            <person name="Bills G."/>
            <person name="Bluhm B."/>
            <person name="Cannon C."/>
            <person name="Castanera R."/>
            <person name="Culley D."/>
            <person name="Daum C."/>
            <person name="Ezra D."/>
            <person name="Gonzalez J."/>
            <person name="Henrissat B."/>
            <person name="Kuo A."/>
            <person name="Liang C."/>
            <person name="Lipzen A."/>
            <person name="Lutzoni F."/>
            <person name="Magnuson J."/>
            <person name="Mondo S."/>
            <person name="Nolan M."/>
            <person name="Ohm R."/>
            <person name="Pangilinan J."/>
            <person name="Park H.-J."/>
            <person name="Ramirez L."/>
            <person name="Alfaro M."/>
            <person name="Sun H."/>
            <person name="Tritt A."/>
            <person name="Yoshinaga Y."/>
            <person name="Zwiers L.-H."/>
            <person name="Turgeon B."/>
            <person name="Goodwin S."/>
            <person name="Spatafora J."/>
            <person name="Crous P."/>
            <person name="Grigoriev I."/>
        </authorList>
    </citation>
    <scope>NUCLEOTIDE SEQUENCE</scope>
    <source>
        <strain evidence="7">CBS 121410</strain>
    </source>
</reference>
<dbReference type="InterPro" id="IPR034812">
    <property type="entry name" value="Ppo-like_N"/>
</dbReference>
<dbReference type="AlphaFoldDB" id="A0A9P4M1N1"/>
<protein>
    <recommendedName>
        <fullName evidence="9">Heme peroxidase</fullName>
    </recommendedName>
</protein>
<dbReference type="GO" id="GO:0005506">
    <property type="term" value="F:iron ion binding"/>
    <property type="evidence" value="ECO:0007669"/>
    <property type="project" value="InterPro"/>
</dbReference>
<dbReference type="GO" id="GO:0004497">
    <property type="term" value="F:monooxygenase activity"/>
    <property type="evidence" value="ECO:0007669"/>
    <property type="project" value="InterPro"/>
</dbReference>
<dbReference type="GO" id="GO:0020037">
    <property type="term" value="F:heme binding"/>
    <property type="evidence" value="ECO:0007669"/>
    <property type="project" value="InterPro"/>
</dbReference>
<evidence type="ECO:0000256" key="5">
    <source>
        <dbReference type="ARBA" id="ARBA00023004"/>
    </source>
</evidence>
<keyword evidence="8" id="KW-1185">Reference proteome</keyword>
<dbReference type="SUPFAM" id="SSF48113">
    <property type="entry name" value="Heme-dependent peroxidases"/>
    <property type="match status" value="1"/>
</dbReference>
<evidence type="ECO:0000256" key="1">
    <source>
        <dbReference type="ARBA" id="ARBA00011881"/>
    </source>
</evidence>
<evidence type="ECO:0000256" key="4">
    <source>
        <dbReference type="ARBA" id="ARBA00023002"/>
    </source>
</evidence>
<dbReference type="OrthoDB" id="823504at2759"/>
<evidence type="ECO:0000313" key="8">
    <source>
        <dbReference type="Proteomes" id="UP000799776"/>
    </source>
</evidence>
<sequence>MSQLDKTRKEVSDAVSNFTTLFRQVKKPLPTETGDGTYVTDQEKSKIDEVEEGLKDLSDLNITDFETLKTALKQKIDGEPTDDRTYFMEHLIRTAAKLPDESKLSEDITSAFLTQLWNDLQHPPQSYLGSKYQYRQADGSYNSLVHPQLGAAGTPYARTVQPQTLQPTALPDAGVVFDSLMSRKIHEKHPNGISSMLFYLASIIIHDLFRTNHTDFRISDTSSYLDLSPLYGSNEAEQKNMREYEDGRIKPDCFSEERLLLFPPGVSCLLIMFNRFHNSVVKQLAEINEGGKFTKPVEGDKNPHAKTKEQYDEDLFQTGRLITCGLYVNMVLLDYVRTILNLNQTDRDWDLNPRMDIKGLEKGTGNQVSAEFNLIYRWHSTISDRDEKWTEELWQSIFPGKGPKDIGKVDLLKKFQEIGEKTSPDPIKRDYHGLKRDSKTGNLDEDAMAKILTESVEDCANSFGAQRVPAVMRVIEILGIEQARTWNVATLNELRKYFQLKPYSTFEEINPDKHVADQLRRLYDHPDLVEMYPGLVAEDAKEPMVPGSGLTPSYTVSRAVLSDAVALVRGDRFYTIDYHPKKLTNWGYSLVESDKAIDHGAVASKLFLTAFPNHFKQNSVYVHYPLTIPSKMKEALSDLGEAHMYDFEKPTPTGEPQIVFSYNTAEEILSDKETFRVTWGPAMEFLMGKPADNFMLAGDGYENLASRQLVEKAIYIDGWQKEVKEYYISMTERLLRERSYKLGDELNQVDIVRDVGNAIHVHFCADLFSLPLKTAQNPYGVFSEQELYMIMAGVFTVVFFDLDPASSFGLRQKAQKATQALGKLVELNVKQVHNGGILEAAMQLIYPDHSPLKLYGEHMIKRLLASGTSVHELVWAHIMGTAGGMVPNQGQLFAQCLEYFLTEGKAHLPEIQRLARLNDDASFKELMHYMMEGSRLGGETGVFRYASKDVEIEDSGRKLSFKRGDKLMISLRAASRDPIVFPDPDTVKVDRPIESYIHLGAGTHQCLGLPMVQTTLTAMLKVVVGKLDNLRVAQGKQGQISKIEMPLAPEDVEKKEWRYHKYLTETGNSFFPFPCALKVNWDGDMV</sequence>
<feature type="binding site" description="axial binding residue" evidence="6">
    <location>
        <position position="379"/>
    </location>
    <ligand>
        <name>heme b</name>
        <dbReference type="ChEBI" id="CHEBI:60344"/>
    </ligand>
    <ligandPart>
        <name>Fe</name>
        <dbReference type="ChEBI" id="CHEBI:18248"/>
    </ligandPart>
</feature>
<dbReference type="GO" id="GO:0006631">
    <property type="term" value="P:fatty acid metabolic process"/>
    <property type="evidence" value="ECO:0007669"/>
    <property type="project" value="UniProtKB-ARBA"/>
</dbReference>
<dbReference type="InterPro" id="IPR019791">
    <property type="entry name" value="Haem_peroxidase_animal"/>
</dbReference>
<dbReference type="EMBL" id="ML978713">
    <property type="protein sequence ID" value="KAF2090084.1"/>
    <property type="molecule type" value="Genomic_DNA"/>
</dbReference>
<dbReference type="Gene3D" id="1.10.630.10">
    <property type="entry name" value="Cytochrome P450"/>
    <property type="match status" value="1"/>
</dbReference>
<dbReference type="PANTHER" id="PTHR11903">
    <property type="entry name" value="PROSTAGLANDIN G/H SYNTHASE"/>
    <property type="match status" value="1"/>
</dbReference>
<dbReference type="PRINTS" id="PR00457">
    <property type="entry name" value="ANPEROXIDASE"/>
</dbReference>
<keyword evidence="5 6" id="KW-0408">Iron</keyword>
<dbReference type="PROSITE" id="PS50292">
    <property type="entry name" value="PEROXIDASE_3"/>
    <property type="match status" value="1"/>
</dbReference>
<dbReference type="Pfam" id="PF03098">
    <property type="entry name" value="An_peroxidase"/>
    <property type="match status" value="2"/>
</dbReference>
<dbReference type="InterPro" id="IPR037120">
    <property type="entry name" value="Haem_peroxidase_sf_animal"/>
</dbReference>
<keyword evidence="3" id="KW-0223">Dioxygenase</keyword>
<gene>
    <name evidence="7" type="ORF">K490DRAFT_71754</name>
</gene>
<keyword evidence="6" id="KW-0349">Heme</keyword>
<dbReference type="InterPro" id="IPR001128">
    <property type="entry name" value="Cyt_P450"/>
</dbReference>
<accession>A0A9P4M1N1</accession>
<evidence type="ECO:0000256" key="3">
    <source>
        <dbReference type="ARBA" id="ARBA00022964"/>
    </source>
</evidence>
<evidence type="ECO:0000256" key="2">
    <source>
        <dbReference type="ARBA" id="ARBA00022723"/>
    </source>
</evidence>
<dbReference type="Gene3D" id="1.10.640.10">
    <property type="entry name" value="Haem peroxidase domain superfamily, animal type"/>
    <property type="match status" value="1"/>
</dbReference>
<dbReference type="CDD" id="cd09817">
    <property type="entry name" value="linoleate_diol_synthase_like"/>
    <property type="match status" value="1"/>
</dbReference>
<dbReference type="GO" id="GO:0016705">
    <property type="term" value="F:oxidoreductase activity, acting on paired donors, with incorporation or reduction of molecular oxygen"/>
    <property type="evidence" value="ECO:0007669"/>
    <property type="project" value="InterPro"/>
</dbReference>
<dbReference type="Pfam" id="PF00067">
    <property type="entry name" value="p450"/>
    <property type="match status" value="1"/>
</dbReference>
<organism evidence="7 8">
    <name type="scientific">Saccharata proteae CBS 121410</name>
    <dbReference type="NCBI Taxonomy" id="1314787"/>
    <lineage>
        <taxon>Eukaryota</taxon>
        <taxon>Fungi</taxon>
        <taxon>Dikarya</taxon>
        <taxon>Ascomycota</taxon>
        <taxon>Pezizomycotina</taxon>
        <taxon>Dothideomycetes</taxon>
        <taxon>Dothideomycetes incertae sedis</taxon>
        <taxon>Botryosphaeriales</taxon>
        <taxon>Saccharataceae</taxon>
        <taxon>Saccharata</taxon>
    </lineage>
</organism>
<proteinExistence type="predicted"/>
<dbReference type="PANTHER" id="PTHR11903:SF13">
    <property type="entry name" value="LINOLEATE 10R-LIPOXYGENASE"/>
    <property type="match status" value="1"/>
</dbReference>
<dbReference type="GO" id="GO:0006979">
    <property type="term" value="P:response to oxidative stress"/>
    <property type="evidence" value="ECO:0007669"/>
    <property type="project" value="InterPro"/>
</dbReference>
<dbReference type="InterPro" id="IPR050783">
    <property type="entry name" value="Oxylipin_biosynth_metab"/>
</dbReference>
<keyword evidence="2 6" id="KW-0479">Metal-binding</keyword>
<evidence type="ECO:0000313" key="7">
    <source>
        <dbReference type="EMBL" id="KAF2090084.1"/>
    </source>
</evidence>
<comment type="caution">
    <text evidence="7">The sequence shown here is derived from an EMBL/GenBank/DDBJ whole genome shotgun (WGS) entry which is preliminary data.</text>
</comment>